<proteinExistence type="predicted"/>
<dbReference type="EMBL" id="BART01003986">
    <property type="protein sequence ID" value="GAG64633.1"/>
    <property type="molecule type" value="Genomic_DNA"/>
</dbReference>
<feature type="non-terminal residue" evidence="1">
    <location>
        <position position="1"/>
    </location>
</feature>
<accession>X0ZVW2</accession>
<reference evidence="1" key="1">
    <citation type="journal article" date="2014" name="Front. Microbiol.">
        <title>High frequency of phylogenetically diverse reductive dehalogenase-homologous genes in deep subseafloor sedimentary metagenomes.</title>
        <authorList>
            <person name="Kawai M."/>
            <person name="Futagami T."/>
            <person name="Toyoda A."/>
            <person name="Takaki Y."/>
            <person name="Nishi S."/>
            <person name="Hori S."/>
            <person name="Arai W."/>
            <person name="Tsubouchi T."/>
            <person name="Morono Y."/>
            <person name="Uchiyama I."/>
            <person name="Ito T."/>
            <person name="Fujiyama A."/>
            <person name="Inagaki F."/>
            <person name="Takami H."/>
        </authorList>
    </citation>
    <scope>NUCLEOTIDE SEQUENCE</scope>
    <source>
        <strain evidence="1">Expedition CK06-06</strain>
    </source>
</reference>
<evidence type="ECO:0000313" key="1">
    <source>
        <dbReference type="EMBL" id="GAG64633.1"/>
    </source>
</evidence>
<gene>
    <name evidence="1" type="ORF">S01H4_10430</name>
</gene>
<name>X0ZVW2_9ZZZZ</name>
<dbReference type="AlphaFoldDB" id="X0ZVW2"/>
<organism evidence="1">
    <name type="scientific">marine sediment metagenome</name>
    <dbReference type="NCBI Taxonomy" id="412755"/>
    <lineage>
        <taxon>unclassified sequences</taxon>
        <taxon>metagenomes</taxon>
        <taxon>ecological metagenomes</taxon>
    </lineage>
</organism>
<comment type="caution">
    <text evidence="1">The sequence shown here is derived from an EMBL/GenBank/DDBJ whole genome shotgun (WGS) entry which is preliminary data.</text>
</comment>
<protein>
    <submittedName>
        <fullName evidence="1">Uncharacterized protein</fullName>
    </submittedName>
</protein>
<sequence length="41" mass="4454">VIVGMNFIDSSCQRVVLYEESGITSPSWLNEPTTGDKIGLP</sequence>